<sequence length="211" mass="23401">MSTNLQRKQIRSLNKTNFFGFAFSFRQEEINECDARYCAAGEDEKCHVVAQLDQHVGEETDNRQGDKQIERRRQRSQHGPILRREHFAHDDQRDVAHAAGVGDKENDEGNERHPAEKFRGRSFTPNPLEVEECSHGCQGDGCDGSRTQQENPSTVAIHQESGSDGKDQLNTTDDDGGVATLDAASGRLEDADGVKYHGVDAGGLLEEHDAQ</sequence>
<evidence type="ECO:0000313" key="3">
    <source>
        <dbReference type="Proteomes" id="UP000076858"/>
    </source>
</evidence>
<evidence type="ECO:0000313" key="2">
    <source>
        <dbReference type="EMBL" id="KZS11509.1"/>
    </source>
</evidence>
<proteinExistence type="predicted"/>
<feature type="region of interest" description="Disordered" evidence="1">
    <location>
        <begin position="57"/>
        <end position="180"/>
    </location>
</feature>
<dbReference type="Proteomes" id="UP000076858">
    <property type="component" value="Unassembled WGS sequence"/>
</dbReference>
<feature type="compositionally biased region" description="Polar residues" evidence="1">
    <location>
        <begin position="145"/>
        <end position="160"/>
    </location>
</feature>
<dbReference type="EMBL" id="LRGB01001581">
    <property type="protein sequence ID" value="KZS11509.1"/>
    <property type="molecule type" value="Genomic_DNA"/>
</dbReference>
<feature type="compositionally biased region" description="Basic and acidic residues" evidence="1">
    <location>
        <begin position="82"/>
        <end position="119"/>
    </location>
</feature>
<organism evidence="2 3">
    <name type="scientific">Daphnia magna</name>
    <dbReference type="NCBI Taxonomy" id="35525"/>
    <lineage>
        <taxon>Eukaryota</taxon>
        <taxon>Metazoa</taxon>
        <taxon>Ecdysozoa</taxon>
        <taxon>Arthropoda</taxon>
        <taxon>Crustacea</taxon>
        <taxon>Branchiopoda</taxon>
        <taxon>Diplostraca</taxon>
        <taxon>Cladocera</taxon>
        <taxon>Anomopoda</taxon>
        <taxon>Daphniidae</taxon>
        <taxon>Daphnia</taxon>
    </lineage>
</organism>
<keyword evidence="3" id="KW-1185">Reference proteome</keyword>
<feature type="compositionally biased region" description="Basic and acidic residues" evidence="1">
    <location>
        <begin position="57"/>
        <end position="71"/>
    </location>
</feature>
<protein>
    <submittedName>
        <fullName evidence="2">Uncharacterized protein</fullName>
    </submittedName>
</protein>
<dbReference type="AlphaFoldDB" id="A0A164UMW2"/>
<evidence type="ECO:0000256" key="1">
    <source>
        <dbReference type="SAM" id="MobiDB-lite"/>
    </source>
</evidence>
<name>A0A164UMW2_9CRUS</name>
<comment type="caution">
    <text evidence="2">The sequence shown here is derived from an EMBL/GenBank/DDBJ whole genome shotgun (WGS) entry which is preliminary data.</text>
</comment>
<gene>
    <name evidence="2" type="ORF">APZ42_024329</name>
</gene>
<accession>A0A164UMW2</accession>
<reference evidence="2 3" key="1">
    <citation type="submission" date="2016-03" db="EMBL/GenBank/DDBJ databases">
        <title>EvidentialGene: Evidence-directed Construction of Genes on Genomes.</title>
        <authorList>
            <person name="Gilbert D.G."/>
            <person name="Choi J.-H."/>
            <person name="Mockaitis K."/>
            <person name="Colbourne J."/>
            <person name="Pfrender M."/>
        </authorList>
    </citation>
    <scope>NUCLEOTIDE SEQUENCE [LARGE SCALE GENOMIC DNA]</scope>
    <source>
        <strain evidence="2 3">Xinb3</strain>
        <tissue evidence="2">Complete organism</tissue>
    </source>
</reference>